<sequence length="56" mass="6097">MKQLAVIAKDANQTMAITEGGSHTRVQIGENVTYVPRHSEVNEMTAKAIIKQAKGM</sequence>
<organism evidence="1">
    <name type="scientific">bioreactor metagenome</name>
    <dbReference type="NCBI Taxonomy" id="1076179"/>
    <lineage>
        <taxon>unclassified sequences</taxon>
        <taxon>metagenomes</taxon>
        <taxon>ecological metagenomes</taxon>
    </lineage>
</organism>
<accession>A0A645EPG7</accession>
<name>A0A645EPG7_9ZZZZ</name>
<dbReference type="EMBL" id="VSSQ01049178">
    <property type="protein sequence ID" value="MPN03250.1"/>
    <property type="molecule type" value="Genomic_DNA"/>
</dbReference>
<evidence type="ECO:0000313" key="1">
    <source>
        <dbReference type="EMBL" id="MPN03250.1"/>
    </source>
</evidence>
<dbReference type="AlphaFoldDB" id="A0A645EPG7"/>
<gene>
    <name evidence="1" type="ORF">SDC9_150477</name>
</gene>
<reference evidence="1" key="1">
    <citation type="submission" date="2019-08" db="EMBL/GenBank/DDBJ databases">
        <authorList>
            <person name="Kucharzyk K."/>
            <person name="Murdoch R.W."/>
            <person name="Higgins S."/>
            <person name="Loffler F."/>
        </authorList>
    </citation>
    <scope>NUCLEOTIDE SEQUENCE</scope>
</reference>
<protein>
    <submittedName>
        <fullName evidence="1">Uncharacterized protein</fullName>
    </submittedName>
</protein>
<proteinExistence type="predicted"/>
<comment type="caution">
    <text evidence="1">The sequence shown here is derived from an EMBL/GenBank/DDBJ whole genome shotgun (WGS) entry which is preliminary data.</text>
</comment>